<dbReference type="EMBL" id="JAVDQK010000005">
    <property type="protein sequence ID" value="MDR6218675.1"/>
    <property type="molecule type" value="Genomic_DNA"/>
</dbReference>
<comment type="caution">
    <text evidence="1">The sequence shown here is derived from an EMBL/GenBank/DDBJ whole genome shotgun (WGS) entry which is preliminary data.</text>
</comment>
<reference evidence="1" key="1">
    <citation type="submission" date="2023-07" db="EMBL/GenBank/DDBJ databases">
        <title>Sorghum-associated microbial communities from plants grown in Nebraska, USA.</title>
        <authorList>
            <person name="Schachtman D."/>
        </authorList>
    </citation>
    <scope>NUCLEOTIDE SEQUENCE</scope>
    <source>
        <strain evidence="1">BE330</strain>
    </source>
</reference>
<evidence type="ECO:0000313" key="2">
    <source>
        <dbReference type="Proteomes" id="UP001185331"/>
    </source>
</evidence>
<gene>
    <name evidence="1" type="ORF">J2Y00_002272</name>
</gene>
<accession>A0AAE4BM39</accession>
<protein>
    <recommendedName>
        <fullName evidence="3">Antitoxin SocA-like Panacea domain-containing protein</fullName>
    </recommendedName>
</protein>
<evidence type="ECO:0008006" key="3">
    <source>
        <dbReference type="Google" id="ProtNLM"/>
    </source>
</evidence>
<sequence>MTLTLEKAVHVAQYIIKAHPKFMSPVKLQCLLYYAQKEALTQRGAPMFAEKILAYPDTPYVREVAVAFSGLRLDRAARAWRWDALHQHTARYDRMRALRAWSARHWGAQCALHAPA</sequence>
<evidence type="ECO:0000313" key="1">
    <source>
        <dbReference type="EMBL" id="MDR6218675.1"/>
    </source>
</evidence>
<dbReference type="Proteomes" id="UP001185331">
    <property type="component" value="Unassembled WGS sequence"/>
</dbReference>
<dbReference type="RefSeq" id="WP_309853167.1">
    <property type="nucleotide sequence ID" value="NZ_JAVDQJ010000004.1"/>
</dbReference>
<organism evidence="1 2">
    <name type="scientific">Deinococcus soli</name>
    <name type="common">ex Cha et al. 2016</name>
    <dbReference type="NCBI Taxonomy" id="1309411"/>
    <lineage>
        <taxon>Bacteria</taxon>
        <taxon>Thermotogati</taxon>
        <taxon>Deinococcota</taxon>
        <taxon>Deinococci</taxon>
        <taxon>Deinococcales</taxon>
        <taxon>Deinococcaceae</taxon>
        <taxon>Deinococcus</taxon>
    </lineage>
</organism>
<proteinExistence type="predicted"/>
<name>A0AAE4BM39_9DEIO</name>
<dbReference type="AlphaFoldDB" id="A0AAE4BM39"/>